<dbReference type="GO" id="GO:0000271">
    <property type="term" value="P:polysaccharide biosynthetic process"/>
    <property type="evidence" value="ECO:0007669"/>
    <property type="project" value="TreeGrafter"/>
</dbReference>
<dbReference type="InterPro" id="IPR014710">
    <property type="entry name" value="RmlC-like_jellyroll"/>
</dbReference>
<comment type="similarity">
    <text evidence="7">Belongs to the dTDP-4-dehydrorhamnose 3,5-epimerase family.</text>
</comment>
<dbReference type="Gene3D" id="2.60.120.10">
    <property type="entry name" value="Jelly Rolls"/>
    <property type="match status" value="1"/>
</dbReference>
<dbReference type="GO" id="GO:0019305">
    <property type="term" value="P:dTDP-rhamnose biosynthetic process"/>
    <property type="evidence" value="ECO:0007669"/>
    <property type="project" value="UniProtKB-UniRule"/>
</dbReference>
<dbReference type="InterPro" id="IPR000888">
    <property type="entry name" value="RmlC-like"/>
</dbReference>
<keyword evidence="7 8" id="KW-0413">Isomerase</keyword>
<dbReference type="KEGG" id="mflg:ABS361_17515"/>
<dbReference type="AlphaFoldDB" id="A0AAU7X714"/>
<dbReference type="GO" id="GO:0008830">
    <property type="term" value="F:dTDP-4-dehydrorhamnose 3,5-epimerase activity"/>
    <property type="evidence" value="ECO:0007669"/>
    <property type="project" value="UniProtKB-UniRule"/>
</dbReference>
<dbReference type="PANTHER" id="PTHR21047">
    <property type="entry name" value="DTDP-6-DEOXY-D-GLUCOSE-3,5 EPIMERASE"/>
    <property type="match status" value="1"/>
</dbReference>
<dbReference type="Pfam" id="PF00908">
    <property type="entry name" value="dTDP_sugar_isom"/>
    <property type="match status" value="1"/>
</dbReference>
<feature type="active site" description="Proton acceptor" evidence="5">
    <location>
        <position position="62"/>
    </location>
</feature>
<feature type="active site" description="Proton donor" evidence="5">
    <location>
        <position position="132"/>
    </location>
</feature>
<reference evidence="8" key="1">
    <citation type="submission" date="2024-06" db="EMBL/GenBank/DDBJ databases">
        <title>Methylostella associata gen. nov., sp. nov., a novel Ancalomicrobiaceae-affiliated facultatively methylotrophic bacteria that feed on methanotrophs of the genus Methylococcus.</title>
        <authorList>
            <person name="Saltykova V."/>
            <person name="Danilova O.V."/>
            <person name="Oshkin I.Y."/>
            <person name="Belova S.E."/>
            <person name="Pimenov N.V."/>
            <person name="Dedysh S.N."/>
        </authorList>
    </citation>
    <scope>NUCLEOTIDE SEQUENCE</scope>
    <source>
        <strain evidence="8">S20</strain>
    </source>
</reference>
<dbReference type="GO" id="GO:0005829">
    <property type="term" value="C:cytosol"/>
    <property type="evidence" value="ECO:0007669"/>
    <property type="project" value="TreeGrafter"/>
</dbReference>
<evidence type="ECO:0000256" key="2">
    <source>
        <dbReference type="ARBA" id="ARBA00001997"/>
    </source>
</evidence>
<dbReference type="InterPro" id="IPR011051">
    <property type="entry name" value="RmlC_Cupin_sf"/>
</dbReference>
<evidence type="ECO:0000313" key="8">
    <source>
        <dbReference type="EMBL" id="XBY43844.1"/>
    </source>
</evidence>
<proteinExistence type="inferred from homology"/>
<comment type="function">
    <text evidence="2 7">Catalyzes the epimerization of the C3' and C5'positions of dTDP-6-deoxy-D-xylo-4-hexulose, forming dTDP-6-deoxy-L-lyxo-4-hexulose.</text>
</comment>
<evidence type="ECO:0000256" key="6">
    <source>
        <dbReference type="PIRSR" id="PIRSR600888-3"/>
    </source>
</evidence>
<evidence type="ECO:0000256" key="4">
    <source>
        <dbReference type="ARBA" id="ARBA00019595"/>
    </source>
</evidence>
<dbReference type="NCBIfam" id="TIGR01221">
    <property type="entry name" value="rmlC"/>
    <property type="match status" value="1"/>
</dbReference>
<comment type="catalytic activity">
    <reaction evidence="1 7">
        <text>dTDP-4-dehydro-6-deoxy-alpha-D-glucose = dTDP-4-dehydro-beta-L-rhamnose</text>
        <dbReference type="Rhea" id="RHEA:16969"/>
        <dbReference type="ChEBI" id="CHEBI:57649"/>
        <dbReference type="ChEBI" id="CHEBI:62830"/>
        <dbReference type="EC" id="5.1.3.13"/>
    </reaction>
</comment>
<dbReference type="PANTHER" id="PTHR21047:SF2">
    <property type="entry name" value="THYMIDINE DIPHOSPHO-4-KETO-RHAMNOSE 3,5-EPIMERASE"/>
    <property type="match status" value="1"/>
</dbReference>
<dbReference type="EMBL" id="CP158568">
    <property type="protein sequence ID" value="XBY43844.1"/>
    <property type="molecule type" value="Genomic_DNA"/>
</dbReference>
<comment type="pathway">
    <text evidence="7">Carbohydrate biosynthesis; dTDP-L-rhamnose biosynthesis.</text>
</comment>
<gene>
    <name evidence="8" type="primary">rfbC</name>
    <name evidence="8" type="ORF">ABS361_17515</name>
</gene>
<accession>A0AAU7X714</accession>
<dbReference type="CDD" id="cd00438">
    <property type="entry name" value="cupin_RmlC"/>
    <property type="match status" value="1"/>
</dbReference>
<name>A0AAU7X714_9HYPH</name>
<dbReference type="RefSeq" id="WP_407048943.1">
    <property type="nucleotide sequence ID" value="NZ_CP158568.1"/>
</dbReference>
<evidence type="ECO:0000256" key="7">
    <source>
        <dbReference type="RuleBase" id="RU364069"/>
    </source>
</evidence>
<comment type="subunit">
    <text evidence="7">Homodimer.</text>
</comment>
<sequence>MILTPLDLPGAFLVEPEPIRDDRGWFARAFCAETFAAHGLDPALRQINLSHNARAGTLRGLHLQRAPEAEAKLVRCARGRILDVIVDVRAGSPSFGRHVAIELSGADHRQVYVPRGFAHGFQTLEDLTDVVYCMSTDYAPAAQAGIRFDDPDLAIAWPLLDRAIVSDRDRAFPLFADFAPEPGP</sequence>
<organism evidence="8">
    <name type="scientific">Methyloraptor flagellatus</name>
    <dbReference type="NCBI Taxonomy" id="3162530"/>
    <lineage>
        <taxon>Bacteria</taxon>
        <taxon>Pseudomonadati</taxon>
        <taxon>Pseudomonadota</taxon>
        <taxon>Alphaproteobacteria</taxon>
        <taxon>Hyphomicrobiales</taxon>
        <taxon>Ancalomicrobiaceae</taxon>
        <taxon>Methyloraptor</taxon>
    </lineage>
</organism>
<evidence type="ECO:0000256" key="5">
    <source>
        <dbReference type="PIRSR" id="PIRSR600888-1"/>
    </source>
</evidence>
<evidence type="ECO:0000256" key="1">
    <source>
        <dbReference type="ARBA" id="ARBA00001298"/>
    </source>
</evidence>
<evidence type="ECO:0000256" key="3">
    <source>
        <dbReference type="ARBA" id="ARBA00012098"/>
    </source>
</evidence>
<protein>
    <recommendedName>
        <fullName evidence="4 7">dTDP-4-dehydrorhamnose 3,5-epimerase</fullName>
        <ecNumber evidence="3 7">5.1.3.13</ecNumber>
    </recommendedName>
    <alternativeName>
        <fullName evidence="7">Thymidine diphospho-4-keto-rhamnose 3,5-epimerase</fullName>
    </alternativeName>
</protein>
<dbReference type="SUPFAM" id="SSF51182">
    <property type="entry name" value="RmlC-like cupins"/>
    <property type="match status" value="1"/>
</dbReference>
<dbReference type="EC" id="5.1.3.13" evidence="3 7"/>
<feature type="site" description="Participates in a stacking interaction with the thymidine ring of dTDP-4-oxo-6-deoxyglucose" evidence="6">
    <location>
        <position position="138"/>
    </location>
</feature>